<dbReference type="EMBL" id="QUTA01008537">
    <property type="protein sequence ID" value="RHY03355.1"/>
    <property type="molecule type" value="Genomic_DNA"/>
</dbReference>
<dbReference type="InterPro" id="IPR029063">
    <property type="entry name" value="SAM-dependent_MTases_sf"/>
</dbReference>
<dbReference type="Proteomes" id="UP000266239">
    <property type="component" value="Unassembled WGS sequence"/>
</dbReference>
<dbReference type="VEuPathDB" id="FungiDB:H257_10098"/>
<dbReference type="PANTHER" id="PTHR14614:SF123">
    <property type="entry name" value="OS04G0645500 PROTEIN"/>
    <property type="match status" value="1"/>
</dbReference>
<comment type="caution">
    <text evidence="2">The sequence shown here is derived from an EMBL/GenBank/DDBJ whole genome shotgun (WGS) entry which is preliminary data.</text>
</comment>
<dbReference type="AlphaFoldDB" id="A0A397EAF0"/>
<dbReference type="Gene3D" id="3.40.50.150">
    <property type="entry name" value="Vaccinia Virus protein VP39"/>
    <property type="match status" value="1"/>
</dbReference>
<dbReference type="Pfam" id="PF10294">
    <property type="entry name" value="Methyltransf_16"/>
    <property type="match status" value="1"/>
</dbReference>
<feature type="non-terminal residue" evidence="2">
    <location>
        <position position="1"/>
    </location>
</feature>
<dbReference type="InterPro" id="IPR019410">
    <property type="entry name" value="Methyltransf_16"/>
</dbReference>
<evidence type="ECO:0000313" key="1">
    <source>
        <dbReference type="EMBL" id="RHY03355.1"/>
    </source>
</evidence>
<gene>
    <name evidence="1" type="ORF">DYB25_003890</name>
    <name evidence="2" type="ORF">DYB38_010750</name>
</gene>
<dbReference type="Proteomes" id="UP000265716">
    <property type="component" value="Unassembled WGS sequence"/>
</dbReference>
<dbReference type="PANTHER" id="PTHR14614">
    <property type="entry name" value="HEPATOCELLULAR CARCINOMA-ASSOCIATED ANTIGEN"/>
    <property type="match status" value="1"/>
</dbReference>
<name>A0A397EAF0_APHAT</name>
<accession>A0A397EAF0</accession>
<organism evidence="2 3">
    <name type="scientific">Aphanomyces astaci</name>
    <name type="common">Crayfish plague agent</name>
    <dbReference type="NCBI Taxonomy" id="112090"/>
    <lineage>
        <taxon>Eukaryota</taxon>
        <taxon>Sar</taxon>
        <taxon>Stramenopiles</taxon>
        <taxon>Oomycota</taxon>
        <taxon>Saprolegniomycetes</taxon>
        <taxon>Saprolegniales</taxon>
        <taxon>Verrucalvaceae</taxon>
        <taxon>Aphanomyces</taxon>
    </lineage>
</organism>
<dbReference type="EMBL" id="QUTC01001534">
    <property type="protein sequence ID" value="RHY76532.1"/>
    <property type="molecule type" value="Genomic_DNA"/>
</dbReference>
<protein>
    <submittedName>
        <fullName evidence="2">Uncharacterized protein</fullName>
    </submittedName>
</protein>
<proteinExistence type="predicted"/>
<evidence type="ECO:0000313" key="2">
    <source>
        <dbReference type="EMBL" id="RHY76532.1"/>
    </source>
</evidence>
<dbReference type="SUPFAM" id="SSF53335">
    <property type="entry name" value="S-adenosyl-L-methionine-dependent methyltransferases"/>
    <property type="match status" value="1"/>
</dbReference>
<reference evidence="3 4" key="1">
    <citation type="submission" date="2018-08" db="EMBL/GenBank/DDBJ databases">
        <title>Aphanomyces genome sequencing and annotation.</title>
        <authorList>
            <person name="Minardi D."/>
            <person name="Oidtmann B."/>
            <person name="Van Der Giezen M."/>
            <person name="Studholme D.J."/>
        </authorList>
    </citation>
    <scope>NUCLEOTIDE SEQUENCE [LARGE SCALE GENOMIC DNA]</scope>
    <source>
        <strain evidence="2 3">SA</strain>
        <strain evidence="1 4">Yx</strain>
    </source>
</reference>
<evidence type="ECO:0000313" key="4">
    <source>
        <dbReference type="Proteomes" id="UP000266239"/>
    </source>
</evidence>
<evidence type="ECO:0000313" key="3">
    <source>
        <dbReference type="Proteomes" id="UP000265716"/>
    </source>
</evidence>
<sequence>DHYHSLDDDIMTEQESIVVTIDAVRVCEERIHIGVRDKELDLTLLLDEDELAPLFAGAAWAGTLVWDAAVVLANHLLNDVRLESLRVLELGAGIGVPGMVASILGAKHVVITEQPELVPLLRTNIRRNFPNGGVTATALSWGVAATNAFCDSFGAFDVVLSCDCIYQPLYGESWRALAVTMDVLCKRNPACVVLVSVERRHEDGIDAFLAYLPEATSLHATLYRTIPKIKKSLGDEGVGLELYRITLIQQ</sequence>